<dbReference type="PROSITE" id="PS00333">
    <property type="entry name" value="DNA_LIGASE_A2"/>
    <property type="match status" value="1"/>
</dbReference>
<keyword evidence="11" id="KW-0539">Nucleus</keyword>
<dbReference type="GO" id="GO:0005739">
    <property type="term" value="C:mitochondrion"/>
    <property type="evidence" value="ECO:0007669"/>
    <property type="project" value="TreeGrafter"/>
</dbReference>
<comment type="subcellular location">
    <subcellularLocation>
        <location evidence="1">Nucleus</location>
    </subcellularLocation>
</comment>
<dbReference type="SUPFAM" id="SSF117018">
    <property type="entry name" value="ATP-dependent DNA ligase DNA-binding domain"/>
    <property type="match status" value="1"/>
</dbReference>
<feature type="compositionally biased region" description="Low complexity" evidence="16">
    <location>
        <begin position="103"/>
        <end position="155"/>
    </location>
</feature>
<feature type="compositionally biased region" description="Basic and acidic residues" evidence="16">
    <location>
        <begin position="31"/>
        <end position="46"/>
    </location>
</feature>
<feature type="compositionally biased region" description="Acidic residues" evidence="16">
    <location>
        <begin position="292"/>
        <end position="321"/>
    </location>
</feature>
<evidence type="ECO:0000313" key="18">
    <source>
        <dbReference type="EMBL" id="KAG2493341.1"/>
    </source>
</evidence>
<dbReference type="FunFam" id="2.40.50.140:FF:000062">
    <property type="entry name" value="DNA ligase"/>
    <property type="match status" value="1"/>
</dbReference>
<dbReference type="NCBIfam" id="TIGR00574">
    <property type="entry name" value="dnl1"/>
    <property type="match status" value="1"/>
</dbReference>
<dbReference type="OrthoDB" id="206088at2759"/>
<dbReference type="Gene3D" id="3.30.1490.70">
    <property type="match status" value="1"/>
</dbReference>
<dbReference type="GO" id="GO:0003677">
    <property type="term" value="F:DNA binding"/>
    <property type="evidence" value="ECO:0007669"/>
    <property type="project" value="InterPro"/>
</dbReference>
<comment type="similarity">
    <text evidence="2 15">Belongs to the ATP-dependent DNA ligase family.</text>
</comment>
<dbReference type="GO" id="GO:0005524">
    <property type="term" value="F:ATP binding"/>
    <property type="evidence" value="ECO:0007669"/>
    <property type="project" value="UniProtKB-KW"/>
</dbReference>
<evidence type="ECO:0000256" key="13">
    <source>
        <dbReference type="ARBA" id="ARBA00034003"/>
    </source>
</evidence>
<evidence type="ECO:0000256" key="7">
    <source>
        <dbReference type="ARBA" id="ARBA00022763"/>
    </source>
</evidence>
<evidence type="ECO:0000256" key="5">
    <source>
        <dbReference type="ARBA" id="ARBA00022705"/>
    </source>
</evidence>
<keyword evidence="9 14" id="KW-0233">DNA recombination</keyword>
<dbReference type="SUPFAM" id="SSF50249">
    <property type="entry name" value="Nucleic acid-binding proteins"/>
    <property type="match status" value="1"/>
</dbReference>
<dbReference type="InterPro" id="IPR016059">
    <property type="entry name" value="DNA_ligase_ATP-dep_CS"/>
</dbReference>
<dbReference type="PANTHER" id="PTHR45674:SF4">
    <property type="entry name" value="DNA LIGASE 1"/>
    <property type="match status" value="1"/>
</dbReference>
<evidence type="ECO:0000259" key="17">
    <source>
        <dbReference type="PROSITE" id="PS50160"/>
    </source>
</evidence>
<dbReference type="GO" id="GO:0006273">
    <property type="term" value="P:lagging strand elongation"/>
    <property type="evidence" value="ECO:0007669"/>
    <property type="project" value="TreeGrafter"/>
</dbReference>
<organism evidence="18 19">
    <name type="scientific">Edaphochlamys debaryana</name>
    <dbReference type="NCBI Taxonomy" id="47281"/>
    <lineage>
        <taxon>Eukaryota</taxon>
        <taxon>Viridiplantae</taxon>
        <taxon>Chlorophyta</taxon>
        <taxon>core chlorophytes</taxon>
        <taxon>Chlorophyceae</taxon>
        <taxon>CS clade</taxon>
        <taxon>Chlamydomonadales</taxon>
        <taxon>Chlamydomonadales incertae sedis</taxon>
        <taxon>Edaphochlamys</taxon>
    </lineage>
</organism>
<evidence type="ECO:0000256" key="11">
    <source>
        <dbReference type="ARBA" id="ARBA00023242"/>
    </source>
</evidence>
<dbReference type="EMBL" id="JAEHOE010000038">
    <property type="protein sequence ID" value="KAG2493341.1"/>
    <property type="molecule type" value="Genomic_DNA"/>
</dbReference>
<dbReference type="GO" id="GO:0003910">
    <property type="term" value="F:DNA ligase (ATP) activity"/>
    <property type="evidence" value="ECO:0007669"/>
    <property type="project" value="UniProtKB-EC"/>
</dbReference>
<dbReference type="InterPro" id="IPR012340">
    <property type="entry name" value="NA-bd_OB-fold"/>
</dbReference>
<dbReference type="InterPro" id="IPR012309">
    <property type="entry name" value="DNA_ligase_ATP-dep_C"/>
</dbReference>
<dbReference type="CDD" id="cd07900">
    <property type="entry name" value="Adenylation_DNA_ligase_I_Euk"/>
    <property type="match status" value="1"/>
</dbReference>
<evidence type="ECO:0000256" key="14">
    <source>
        <dbReference type="RuleBase" id="RU000617"/>
    </source>
</evidence>
<evidence type="ECO:0000256" key="16">
    <source>
        <dbReference type="SAM" id="MobiDB-lite"/>
    </source>
</evidence>
<dbReference type="Pfam" id="PF04679">
    <property type="entry name" value="DNA_ligase_A_C"/>
    <property type="match status" value="1"/>
</dbReference>
<proteinExistence type="inferred from homology"/>
<dbReference type="GO" id="GO:0006310">
    <property type="term" value="P:DNA recombination"/>
    <property type="evidence" value="ECO:0007669"/>
    <property type="project" value="UniProtKB-KW"/>
</dbReference>
<dbReference type="InterPro" id="IPR012310">
    <property type="entry name" value="DNA_ligase_ATP-dep_cent"/>
</dbReference>
<evidence type="ECO:0000256" key="4">
    <source>
        <dbReference type="ARBA" id="ARBA00022618"/>
    </source>
</evidence>
<dbReference type="GO" id="GO:0071897">
    <property type="term" value="P:DNA biosynthetic process"/>
    <property type="evidence" value="ECO:0007669"/>
    <property type="project" value="InterPro"/>
</dbReference>
<keyword evidence="5" id="KW-0235">DNA replication</keyword>
<dbReference type="GO" id="GO:0051301">
    <property type="term" value="P:cell division"/>
    <property type="evidence" value="ECO:0007669"/>
    <property type="project" value="UniProtKB-KW"/>
</dbReference>
<dbReference type="InterPro" id="IPR012308">
    <property type="entry name" value="DNA_ligase_ATP-dep_N"/>
</dbReference>
<dbReference type="Proteomes" id="UP000612055">
    <property type="component" value="Unassembled WGS sequence"/>
</dbReference>
<feature type="region of interest" description="Disordered" evidence="16">
    <location>
        <begin position="998"/>
        <end position="1032"/>
    </location>
</feature>
<evidence type="ECO:0000256" key="10">
    <source>
        <dbReference type="ARBA" id="ARBA00023204"/>
    </source>
</evidence>
<dbReference type="SUPFAM" id="SSF56091">
    <property type="entry name" value="DNA ligase/mRNA capping enzyme, catalytic domain"/>
    <property type="match status" value="1"/>
</dbReference>
<dbReference type="Pfam" id="PF04675">
    <property type="entry name" value="DNA_ligase_A_N"/>
    <property type="match status" value="1"/>
</dbReference>
<evidence type="ECO:0000256" key="6">
    <source>
        <dbReference type="ARBA" id="ARBA00022741"/>
    </source>
</evidence>
<dbReference type="FunFam" id="3.30.470.30:FF:000002">
    <property type="entry name" value="DNA ligase"/>
    <property type="match status" value="1"/>
</dbReference>
<dbReference type="GO" id="GO:0006281">
    <property type="term" value="P:DNA repair"/>
    <property type="evidence" value="ECO:0007669"/>
    <property type="project" value="UniProtKB-KW"/>
</dbReference>
<keyword evidence="6 14" id="KW-0547">Nucleotide-binding</keyword>
<comment type="caution">
    <text evidence="18">The sequence shown here is derived from an EMBL/GenBank/DDBJ whole genome shotgun (WGS) entry which is preliminary data.</text>
</comment>
<dbReference type="Pfam" id="PF01068">
    <property type="entry name" value="DNA_ligase_A_M"/>
    <property type="match status" value="1"/>
</dbReference>
<dbReference type="FunFam" id="1.10.3260.10:FF:000001">
    <property type="entry name" value="DNA ligase"/>
    <property type="match status" value="1"/>
</dbReference>
<keyword evidence="12" id="KW-0131">Cell cycle</keyword>
<keyword evidence="3 14" id="KW-0436">Ligase</keyword>
<comment type="catalytic activity">
    <reaction evidence="13 14">
        <text>ATP + (deoxyribonucleotide)n-3'-hydroxyl + 5'-phospho-(deoxyribonucleotide)m = (deoxyribonucleotide)n+m + AMP + diphosphate.</text>
        <dbReference type="EC" id="6.5.1.1"/>
    </reaction>
</comment>
<gene>
    <name evidence="18" type="ORF">HYH03_008474</name>
</gene>
<evidence type="ECO:0000256" key="1">
    <source>
        <dbReference type="ARBA" id="ARBA00004123"/>
    </source>
</evidence>
<evidence type="ECO:0000313" key="19">
    <source>
        <dbReference type="Proteomes" id="UP000612055"/>
    </source>
</evidence>
<dbReference type="PANTHER" id="PTHR45674">
    <property type="entry name" value="DNA LIGASE 1/3 FAMILY MEMBER"/>
    <property type="match status" value="1"/>
</dbReference>
<keyword evidence="7 14" id="KW-0227">DNA damage</keyword>
<accession>A0A835Y3A6</accession>
<name>A0A835Y3A6_9CHLO</name>
<keyword evidence="8 14" id="KW-0067">ATP-binding</keyword>
<keyword evidence="4" id="KW-0132">Cell division</keyword>
<feature type="domain" description="ATP-dependent DNA ligase family profile" evidence="17">
    <location>
        <begin position="737"/>
        <end position="871"/>
    </location>
</feature>
<dbReference type="GO" id="GO:0005634">
    <property type="term" value="C:nucleus"/>
    <property type="evidence" value="ECO:0007669"/>
    <property type="project" value="UniProtKB-SubCell"/>
</dbReference>
<keyword evidence="10 14" id="KW-0234">DNA repair</keyword>
<feature type="region of interest" description="Disordered" evidence="16">
    <location>
        <begin position="1"/>
        <end position="325"/>
    </location>
</feature>
<evidence type="ECO:0000256" key="15">
    <source>
        <dbReference type="RuleBase" id="RU004196"/>
    </source>
</evidence>
<evidence type="ECO:0000256" key="8">
    <source>
        <dbReference type="ARBA" id="ARBA00022840"/>
    </source>
</evidence>
<protein>
    <recommendedName>
        <fullName evidence="14">DNA ligase</fullName>
        <ecNumber evidence="14">6.5.1.1</ecNumber>
    </recommendedName>
</protein>
<evidence type="ECO:0000256" key="2">
    <source>
        <dbReference type="ARBA" id="ARBA00007572"/>
    </source>
</evidence>
<keyword evidence="19" id="KW-1185">Reference proteome</keyword>
<sequence>MKQKSIGAFFSGAKSAPKDSSNKPAAAQAPEKAKAEPVAEPKKADLDSDQENDANQLDAGAKPARKRLRRTVIEDDDDDSKPSSSGKDTAAAKEAALEDTPMAEAGGADAGAAAAPKASEGEAGTGEATAKPTEAPSSSAPAPAPASEAKKPTAPLASIFQKPAVRKAAAAAAAAAARGSSPAGKGNGAGKAAAKAPSTSTGAAAGSPAKSPGGKASGAAGADAKQPSSAATPAATATATEDGAGAGAGPSTSAPSGAAKKDPPLPKKQAAAAEQTAEKKAKRQRAAKAAAAEDDDEEEEDGEEGAEGEDDPISDSDDDAGGEVNDILTDGAAAALKKKAGKKKGATKAGKGVQMEGVGTGALEAAAKYGKDDFQKLITWKEGAPVPYALLADTFEAIAETTKRLEIVALLVSAFRAVLASHPASLLPTVYLCVNRVAPAHTGIELGIGEATLIKALCEATGKNEASIKKAYEGSGDLGVVAVGARSTQRTMFTPPPLTIASVLKSFRDIAQTAGSKSVDHKKGMIVKMLAAAKGNEAGYIVRSLQAKLRIGLAEQSVLVALAHAVQLHRHGADNDTGRLAERLEAAAQVVKQAYSECPSYDILIPALLEHGTADLPQHCHFTPGVPVKPMLAKPTTGVGEVLEKFTDSEFTVEYKYDGERAQVHVLDGGKTVHIFSRNSENNTPKYPDIVARIRPLLKPHVRSIVFDSEAVAYDHDKKKILPFQVLSTRARKDVAVGDIKVQVVLFAFDCLFLNGESLLHKPLTERREALYSALETREGELQFASFKTSRDVEELESFLTESVEAGTEGLIVKTLKDTYEPSKRSSHWLKLKKDYMEGVGDTFDVVPLGAFYGKGKRTGVFGAYLLGIYDPDTETYQTISKLGTGFSEEQLGQLADAMRPHIIQQPRTFYRWSDALEPDVWFDPAAVWEVKAADLSISPVHKAAAGLVDPSKGISIRFPRLIRVREDKSPEDATSATQVAEMFSNQAVIRRQQGVVARGEEERAGAGSSQAVIRRQQADKAKADQEPEEED</sequence>
<evidence type="ECO:0000256" key="9">
    <source>
        <dbReference type="ARBA" id="ARBA00023172"/>
    </source>
</evidence>
<dbReference type="InterPro" id="IPR036599">
    <property type="entry name" value="DNA_ligase_N_sf"/>
</dbReference>
<dbReference type="EC" id="6.5.1.1" evidence="14"/>
<dbReference type="PROSITE" id="PS50160">
    <property type="entry name" value="DNA_LIGASE_A3"/>
    <property type="match status" value="1"/>
</dbReference>
<evidence type="ECO:0000256" key="3">
    <source>
        <dbReference type="ARBA" id="ARBA00022598"/>
    </source>
</evidence>
<dbReference type="InterPro" id="IPR050191">
    <property type="entry name" value="ATP-dep_DNA_ligase"/>
</dbReference>
<dbReference type="AlphaFoldDB" id="A0A835Y3A6"/>
<reference evidence="18" key="1">
    <citation type="journal article" date="2020" name="bioRxiv">
        <title>Comparative genomics of Chlamydomonas.</title>
        <authorList>
            <person name="Craig R.J."/>
            <person name="Hasan A.R."/>
            <person name="Ness R.W."/>
            <person name="Keightley P.D."/>
        </authorList>
    </citation>
    <scope>NUCLEOTIDE SEQUENCE</scope>
    <source>
        <strain evidence="18">CCAP 11/70</strain>
    </source>
</reference>
<dbReference type="PROSITE" id="PS00697">
    <property type="entry name" value="DNA_LIGASE_A1"/>
    <property type="match status" value="1"/>
</dbReference>
<feature type="compositionally biased region" description="Low complexity" evidence="16">
    <location>
        <begin position="168"/>
        <end position="258"/>
    </location>
</feature>
<dbReference type="CDD" id="cd07969">
    <property type="entry name" value="OBF_DNA_ligase_I"/>
    <property type="match status" value="1"/>
</dbReference>
<dbReference type="Gene3D" id="1.10.3260.10">
    <property type="entry name" value="DNA ligase, ATP-dependent, N-terminal domain"/>
    <property type="match status" value="1"/>
</dbReference>
<feature type="compositionally biased region" description="Basic and acidic residues" evidence="16">
    <location>
        <begin position="1017"/>
        <end position="1026"/>
    </location>
</feature>
<dbReference type="Gene3D" id="2.40.50.140">
    <property type="entry name" value="Nucleic acid-binding proteins"/>
    <property type="match status" value="1"/>
</dbReference>
<dbReference type="InterPro" id="IPR000977">
    <property type="entry name" value="DNA_ligase_ATP-dep"/>
</dbReference>
<evidence type="ECO:0000256" key="12">
    <source>
        <dbReference type="ARBA" id="ARBA00023306"/>
    </source>
</evidence>
<dbReference type="Gene3D" id="3.30.470.30">
    <property type="entry name" value="DNA ligase/mRNA capping enzyme"/>
    <property type="match status" value="1"/>
</dbReference>